<accession>A0ABV1JYH9</accession>
<proteinExistence type="predicted"/>
<dbReference type="Gene3D" id="3.40.250.10">
    <property type="entry name" value="Rhodanese-like domain"/>
    <property type="match status" value="1"/>
</dbReference>
<evidence type="ECO:0000313" key="2">
    <source>
        <dbReference type="Proteomes" id="UP001464923"/>
    </source>
</evidence>
<dbReference type="InterPro" id="IPR036873">
    <property type="entry name" value="Rhodanese-like_dom_sf"/>
</dbReference>
<evidence type="ECO:0000313" key="1">
    <source>
        <dbReference type="EMBL" id="MEQ3541031.1"/>
    </source>
</evidence>
<dbReference type="RefSeq" id="WP_345644640.1">
    <property type="nucleotide sequence ID" value="NZ_BAABLY010000027.1"/>
</dbReference>
<dbReference type="EMBL" id="JBEDNP010000012">
    <property type="protein sequence ID" value="MEQ3541031.1"/>
    <property type="molecule type" value="Genomic_DNA"/>
</dbReference>
<sequence>MTEQIEPIVDQTWLAERRDDVLPADVRWYLDGRSGYDAHLAGHLPGAVRVDLDPATFTGRLALYPGSWSAWGADPAREAELGGVTPHDTEGAPR</sequence>
<dbReference type="Proteomes" id="UP001464923">
    <property type="component" value="Unassembled WGS sequence"/>
</dbReference>
<organism evidence="1 2">
    <name type="scientific">Pseudonocardia tropica</name>
    <dbReference type="NCBI Taxonomy" id="681289"/>
    <lineage>
        <taxon>Bacteria</taxon>
        <taxon>Bacillati</taxon>
        <taxon>Actinomycetota</taxon>
        <taxon>Actinomycetes</taxon>
        <taxon>Pseudonocardiales</taxon>
        <taxon>Pseudonocardiaceae</taxon>
        <taxon>Pseudonocardia</taxon>
    </lineage>
</organism>
<dbReference type="SUPFAM" id="SSF52821">
    <property type="entry name" value="Rhodanese/Cell cycle control phosphatase"/>
    <property type="match status" value="1"/>
</dbReference>
<name>A0ABV1JYH9_9PSEU</name>
<protein>
    <recommendedName>
        <fullName evidence="3">Thiosulfate sulfurtransferase</fullName>
    </recommendedName>
</protein>
<evidence type="ECO:0008006" key="3">
    <source>
        <dbReference type="Google" id="ProtNLM"/>
    </source>
</evidence>
<comment type="caution">
    <text evidence="1">The sequence shown here is derived from an EMBL/GenBank/DDBJ whole genome shotgun (WGS) entry which is preliminary data.</text>
</comment>
<reference evidence="1 2" key="1">
    <citation type="submission" date="2024-03" db="EMBL/GenBank/DDBJ databases">
        <title>Draft genome sequence of Pseudonocardia tropica JCM 19149.</title>
        <authorList>
            <person name="Butdee W."/>
            <person name="Duangmal K."/>
        </authorList>
    </citation>
    <scope>NUCLEOTIDE SEQUENCE [LARGE SCALE GENOMIC DNA]</scope>
    <source>
        <strain evidence="1 2">JCM 19149</strain>
    </source>
</reference>
<gene>
    <name evidence="1" type="ORF">WHI96_19660</name>
</gene>
<keyword evidence="2" id="KW-1185">Reference proteome</keyword>